<dbReference type="Pfam" id="PF02585">
    <property type="entry name" value="PIG-L"/>
    <property type="match status" value="1"/>
</dbReference>
<dbReference type="Gene3D" id="3.40.50.880">
    <property type="match status" value="1"/>
</dbReference>
<feature type="coiled-coil region" evidence="3">
    <location>
        <begin position="303"/>
        <end position="351"/>
    </location>
</feature>
<dbReference type="SUPFAM" id="SSF102588">
    <property type="entry name" value="LmbE-like"/>
    <property type="match status" value="1"/>
</dbReference>
<gene>
    <name evidence="6" type="ORF">SAMN05877753_11249</name>
</gene>
<proteinExistence type="predicted"/>
<dbReference type="RefSeq" id="WP_097160478.1">
    <property type="nucleotide sequence ID" value="NZ_JBEPMQ010000015.1"/>
</dbReference>
<name>A0A285D7R9_9BACI</name>
<accession>A0A285D7R9</accession>
<evidence type="ECO:0000259" key="5">
    <source>
        <dbReference type="Pfam" id="PF10633"/>
    </source>
</evidence>
<feature type="domain" description="Alpha-galactosidase NEW3" evidence="5">
    <location>
        <begin position="394"/>
        <end position="458"/>
    </location>
</feature>
<dbReference type="OrthoDB" id="9759749at2"/>
<evidence type="ECO:0000256" key="3">
    <source>
        <dbReference type="SAM" id="Coils"/>
    </source>
</evidence>
<sequence length="832" mass="92988">MKKICKLFVSILLLVAFLPPLQGFSAMNEEPDVELWNVLKPLSTTVSFLNTGAHPDDERSDFLAYLSRGLGVKTASLIANRGEGGQNEIGTELGNALGIIRSNEMIEAAKITGVKAYHLSDVTSDAIYDFGFSKSPDETLEKWGEDVTYERLIHFIRTYKPDIVMPSFRNVDSQHGHHRAITILSLQAFEDAADPTVFPEHFEEGLTPWQIKKVYLPAASDSIPEKSTSIEIGVYDPIYQMTYPQLGEESRYMHKSQGMGNDIPAEPRQVKIELVKAVDSANNPALFAGVPYNFTDWAEVVPQEDLKDQLTELQNSLDQIVNLYPNRGAILPEVQKALKAVERLIAKTEKTELSEAVKVDLLHKLELKAEQLKEASFVASSLDVETTISSNVLTSGEKSTVTTTITNNGEKDIHQVQASLLLPDGWQNSGAKTISKLKSGASKTVTFDIEVPEDADYFNPYGEPTIQSKIAFKENGYTTESVLVPEETVAVLPEFSITLDPQNVIVNTADIQDKIPVTVKVKNYFAGEKKATISLDLPEGWSSDPVETELFFTERFEEKEATFNLTPPADIEAGDFDIEALATADGKTFNTTVQEISYDHIKDSYYQYPSVINGVAFELLKPDHLKIGYVESGFDKVADYLINAGFDVTKLTEEDLSSGDLSQYDTIVTGIRAYLSRQDLAVNNDRLLEYVENGGHLVVQYHKPEDNWNIEETAPYPITIGSPSIRWRVTDENAAVTVSKPDHKLFNYPNRITENDWANWVQERGLYFPMQWDSSYETFLTMADPGEAPFNSGILLAPYGQGTYLYTNLVFYRQMENQVPGAYRIFTNLISY</sequence>
<dbReference type="SUPFAM" id="SSF52317">
    <property type="entry name" value="Class I glutamine amidotransferase-like"/>
    <property type="match status" value="1"/>
</dbReference>
<feature type="chain" id="PRO_5012425044" evidence="4">
    <location>
        <begin position="26"/>
        <end position="832"/>
    </location>
</feature>
<evidence type="ECO:0000313" key="6">
    <source>
        <dbReference type="EMBL" id="SNX75406.1"/>
    </source>
</evidence>
<keyword evidence="3" id="KW-0175">Coiled coil</keyword>
<organism evidence="6 7">
    <name type="scientific">Bacillus oleivorans</name>
    <dbReference type="NCBI Taxonomy" id="1448271"/>
    <lineage>
        <taxon>Bacteria</taxon>
        <taxon>Bacillati</taxon>
        <taxon>Bacillota</taxon>
        <taxon>Bacilli</taxon>
        <taxon>Bacillales</taxon>
        <taxon>Bacillaceae</taxon>
        <taxon>Bacillus</taxon>
    </lineage>
</organism>
<dbReference type="Proteomes" id="UP000219546">
    <property type="component" value="Unassembled WGS sequence"/>
</dbReference>
<dbReference type="InterPro" id="IPR024078">
    <property type="entry name" value="LmbE-like_dom_sf"/>
</dbReference>
<dbReference type="EMBL" id="OAOP01000012">
    <property type="protein sequence ID" value="SNX75406.1"/>
    <property type="molecule type" value="Genomic_DNA"/>
</dbReference>
<comment type="cofactor">
    <cofactor evidence="1">
        <name>Zn(2+)</name>
        <dbReference type="ChEBI" id="CHEBI:29105"/>
    </cofactor>
</comment>
<dbReference type="InterPro" id="IPR013783">
    <property type="entry name" value="Ig-like_fold"/>
</dbReference>
<dbReference type="Gene3D" id="2.60.40.10">
    <property type="entry name" value="Immunoglobulins"/>
    <property type="match status" value="1"/>
</dbReference>
<dbReference type="Gene3D" id="3.40.50.10320">
    <property type="entry name" value="LmbE-like"/>
    <property type="match status" value="1"/>
</dbReference>
<evidence type="ECO:0000256" key="2">
    <source>
        <dbReference type="ARBA" id="ARBA00024609"/>
    </source>
</evidence>
<dbReference type="Pfam" id="PF10633">
    <property type="entry name" value="NPCBM_assoc"/>
    <property type="match status" value="1"/>
</dbReference>
<feature type="signal peptide" evidence="4">
    <location>
        <begin position="1"/>
        <end position="25"/>
    </location>
</feature>
<evidence type="ECO:0000256" key="4">
    <source>
        <dbReference type="SAM" id="SignalP"/>
    </source>
</evidence>
<evidence type="ECO:0000256" key="1">
    <source>
        <dbReference type="ARBA" id="ARBA00001947"/>
    </source>
</evidence>
<keyword evidence="4" id="KW-0732">Signal</keyword>
<dbReference type="InterPro" id="IPR003737">
    <property type="entry name" value="GlcNAc_PI_deacetylase-related"/>
</dbReference>
<comment type="catalytic activity">
    <reaction evidence="2">
        <text>(S)-malyl N-acetyl-alpha-D-glucosaminide + H2O = (S)-malyl alpha-D-glucosaminide + acetate</text>
        <dbReference type="Rhea" id="RHEA:33411"/>
        <dbReference type="ChEBI" id="CHEBI:15377"/>
        <dbReference type="ChEBI" id="CHEBI:30089"/>
        <dbReference type="ChEBI" id="CHEBI:64870"/>
        <dbReference type="ChEBI" id="CHEBI:64871"/>
    </reaction>
</comment>
<keyword evidence="7" id="KW-1185">Reference proteome</keyword>
<dbReference type="InterPro" id="IPR029062">
    <property type="entry name" value="Class_I_gatase-like"/>
</dbReference>
<reference evidence="6 7" key="1">
    <citation type="submission" date="2017-08" db="EMBL/GenBank/DDBJ databases">
        <authorList>
            <person name="de Groot N.N."/>
        </authorList>
    </citation>
    <scope>NUCLEOTIDE SEQUENCE [LARGE SCALE GENOMIC DNA]</scope>
    <source>
        <strain evidence="6 7">JC228</strain>
    </source>
</reference>
<dbReference type="AlphaFoldDB" id="A0A285D7R9"/>
<protein>
    <submittedName>
        <fullName evidence="6">Alpha-galactosidase-like protein</fullName>
    </submittedName>
</protein>
<evidence type="ECO:0000313" key="7">
    <source>
        <dbReference type="Proteomes" id="UP000219546"/>
    </source>
</evidence>
<dbReference type="CDD" id="cd03143">
    <property type="entry name" value="A4_beta-galactosidase_middle_domain"/>
    <property type="match status" value="1"/>
</dbReference>
<dbReference type="InterPro" id="IPR018905">
    <property type="entry name" value="A-galactase_NEW3"/>
</dbReference>